<evidence type="ECO:0000256" key="1">
    <source>
        <dbReference type="SAM" id="Phobius"/>
    </source>
</evidence>
<sequence length="144" mass="16619">MDTKQIVLIVSSICVLTTVIGIVVYAVNRKKRRRMKTGCDEDIYNDDRDSQRVDCSITTFFTNYPLSNDITREYKHEFIKCRNAVDLSLTTEDHQQCYGGRRKLQMETNAMLQATGLNELPKSTPRKPIRAFEAEMRGTEFDAQ</sequence>
<organism evidence="2 3">
    <name type="scientific">Crassostrea virginica</name>
    <name type="common">Eastern oyster</name>
    <dbReference type="NCBI Taxonomy" id="6565"/>
    <lineage>
        <taxon>Eukaryota</taxon>
        <taxon>Metazoa</taxon>
        <taxon>Spiralia</taxon>
        <taxon>Lophotrochozoa</taxon>
        <taxon>Mollusca</taxon>
        <taxon>Bivalvia</taxon>
        <taxon>Autobranchia</taxon>
        <taxon>Pteriomorphia</taxon>
        <taxon>Ostreida</taxon>
        <taxon>Ostreoidea</taxon>
        <taxon>Ostreidae</taxon>
        <taxon>Crassostrea</taxon>
    </lineage>
</organism>
<evidence type="ECO:0000313" key="3">
    <source>
        <dbReference type="RefSeq" id="XP_022304925.1"/>
    </source>
</evidence>
<name>A0A8B8BNL5_CRAVI</name>
<reference evidence="2" key="1">
    <citation type="submission" date="2024-06" db="UniProtKB">
        <authorList>
            <consortium name="RefSeq"/>
        </authorList>
    </citation>
    <scope>NUCLEOTIDE SEQUENCE [LARGE SCALE GENOMIC DNA]</scope>
</reference>
<keyword evidence="1" id="KW-0472">Membrane</keyword>
<evidence type="ECO:0000313" key="2">
    <source>
        <dbReference type="Proteomes" id="UP000694844"/>
    </source>
</evidence>
<dbReference type="Proteomes" id="UP000694844">
    <property type="component" value="Chromosome 1"/>
</dbReference>
<keyword evidence="1" id="KW-1133">Transmembrane helix</keyword>
<dbReference type="GeneID" id="111111986"/>
<keyword evidence="2" id="KW-1185">Reference proteome</keyword>
<dbReference type="RefSeq" id="XP_022304925.1">
    <property type="nucleotide sequence ID" value="XM_022449217.1"/>
</dbReference>
<accession>A0A8B8BNL5</accession>
<reference evidence="3" key="2">
    <citation type="submission" date="2025-08" db="UniProtKB">
        <authorList>
            <consortium name="RefSeq"/>
        </authorList>
    </citation>
    <scope>IDENTIFICATION</scope>
    <source>
        <tissue evidence="3">Whole sample</tissue>
    </source>
</reference>
<feature type="transmembrane region" description="Helical" evidence="1">
    <location>
        <begin position="6"/>
        <end position="27"/>
    </location>
</feature>
<gene>
    <name evidence="3" type="primary">LOC111111986</name>
</gene>
<dbReference type="KEGG" id="cvn:111111986"/>
<keyword evidence="1" id="KW-0812">Transmembrane</keyword>
<dbReference type="AlphaFoldDB" id="A0A8B8BNL5"/>
<proteinExistence type="predicted"/>
<protein>
    <submittedName>
        <fullName evidence="3">Uncharacterized protein LOC111111986</fullName>
    </submittedName>
</protein>